<organism evidence="2 3">
    <name type="scientific">Altererythrobacter epoxidivorans</name>
    <dbReference type="NCBI Taxonomy" id="361183"/>
    <lineage>
        <taxon>Bacteria</taxon>
        <taxon>Pseudomonadati</taxon>
        <taxon>Pseudomonadota</taxon>
        <taxon>Alphaproteobacteria</taxon>
        <taxon>Sphingomonadales</taxon>
        <taxon>Erythrobacteraceae</taxon>
        <taxon>Altererythrobacter</taxon>
    </lineage>
</organism>
<protein>
    <submittedName>
        <fullName evidence="2">Uncharacterized protein</fullName>
    </submittedName>
</protein>
<keyword evidence="3" id="KW-1185">Reference proteome</keyword>
<dbReference type="KEGG" id="aep:AMC99_01236"/>
<keyword evidence="1" id="KW-1133">Transmembrane helix</keyword>
<keyword evidence="1" id="KW-0472">Membrane</keyword>
<dbReference type="AlphaFoldDB" id="A0A0M4MGL9"/>
<dbReference type="EMBL" id="CP012669">
    <property type="protein sequence ID" value="ALE16530.1"/>
    <property type="molecule type" value="Genomic_DNA"/>
</dbReference>
<evidence type="ECO:0000313" key="2">
    <source>
        <dbReference type="EMBL" id="ALE16530.1"/>
    </source>
</evidence>
<dbReference type="STRING" id="361183.AMC99_01236"/>
<keyword evidence="1" id="KW-0812">Transmembrane</keyword>
<dbReference type="PATRIC" id="fig|361183.4.peg.1207"/>
<name>A0A0M4MGL9_9SPHN</name>
<gene>
    <name evidence="2" type="ORF">AMC99_01236</name>
</gene>
<feature type="transmembrane region" description="Helical" evidence="1">
    <location>
        <begin position="44"/>
        <end position="63"/>
    </location>
</feature>
<accession>A0A0M4MGL9</accession>
<sequence length="66" mass="7236">MRYLFLIAGFVLAIFGSFFALQGAGIIMWPAESFMLANGDWVTYGIAIAIVGILLILLSRQIARRG</sequence>
<reference evidence="2 3" key="1">
    <citation type="submission" date="2015-09" db="EMBL/GenBank/DDBJ databases">
        <title>Complete genome sequence of a benzo[a]pyrene-degrading bacterium Altererythrobacter epoxidivorans CGMCC 1.7731T.</title>
        <authorList>
            <person name="Li Z."/>
            <person name="Cheng H."/>
            <person name="Huo Y."/>
            <person name="Xu X."/>
        </authorList>
    </citation>
    <scope>NUCLEOTIDE SEQUENCE [LARGE SCALE GENOMIC DNA]</scope>
    <source>
        <strain evidence="2 3">CGMCC 1.7731</strain>
    </source>
</reference>
<dbReference type="Proteomes" id="UP000057938">
    <property type="component" value="Chromosome"/>
</dbReference>
<evidence type="ECO:0000256" key="1">
    <source>
        <dbReference type="SAM" id="Phobius"/>
    </source>
</evidence>
<proteinExistence type="predicted"/>
<evidence type="ECO:0000313" key="3">
    <source>
        <dbReference type="Proteomes" id="UP000057938"/>
    </source>
</evidence>